<keyword evidence="3" id="KW-1185">Reference proteome</keyword>
<organism evidence="2 3">
    <name type="scientific">Romboutsia ilealis</name>
    <dbReference type="NCBI Taxonomy" id="1115758"/>
    <lineage>
        <taxon>Bacteria</taxon>
        <taxon>Bacillati</taxon>
        <taxon>Bacillota</taxon>
        <taxon>Clostridia</taxon>
        <taxon>Peptostreptococcales</taxon>
        <taxon>Peptostreptococcaceae</taxon>
        <taxon>Romboutsia</taxon>
    </lineage>
</organism>
<evidence type="ECO:0000313" key="3">
    <source>
        <dbReference type="Proteomes" id="UP000245622"/>
    </source>
</evidence>
<gene>
    <name evidence="2" type="ORF">CRIB_1614</name>
</gene>
<name>A0A1V1I1W3_9FIRM</name>
<proteinExistence type="predicted"/>
<feature type="transmembrane region" description="Helical" evidence="1">
    <location>
        <begin position="69"/>
        <end position="89"/>
    </location>
</feature>
<evidence type="ECO:0000256" key="1">
    <source>
        <dbReference type="SAM" id="Phobius"/>
    </source>
</evidence>
<protein>
    <submittedName>
        <fullName evidence="2">Uncharacterized protein</fullName>
    </submittedName>
</protein>
<keyword evidence="1" id="KW-0472">Membrane</keyword>
<keyword evidence="1" id="KW-1133">Transmembrane helix</keyword>
<accession>A0A1V1I1W3</accession>
<feature type="transmembrane region" description="Helical" evidence="1">
    <location>
        <begin position="101"/>
        <end position="124"/>
    </location>
</feature>
<sequence>MLNKINNFILKKPVLFGGLFFLLLSFIFNMIEILIFKSAHINDIIHIFPTILVYEPIINALEGLKLNPIYYIPLSCIIDFLIGLVLSFILSKFKYIKNHFLISLIITFFYLLVFRNLSMVTYNIKYCIL</sequence>
<reference evidence="2 3" key="1">
    <citation type="submission" date="2014-04" db="EMBL/GenBank/DDBJ databases">
        <authorList>
            <person name="Hornung B.V."/>
        </authorList>
    </citation>
    <scope>NUCLEOTIDE SEQUENCE [LARGE SCALE GENOMIC DNA]</scope>
    <source>
        <strain evidence="2 3">CRIB</strain>
    </source>
</reference>
<keyword evidence="1" id="KW-0812">Transmembrane</keyword>
<dbReference type="EMBL" id="LN555523">
    <property type="protein sequence ID" value="CED94221.1"/>
    <property type="molecule type" value="Genomic_DNA"/>
</dbReference>
<dbReference type="AlphaFoldDB" id="A0A1V1I1W3"/>
<evidence type="ECO:0000313" key="2">
    <source>
        <dbReference type="EMBL" id="CED94221.1"/>
    </source>
</evidence>
<dbReference type="KEGG" id="ril:CRIB_1614"/>
<dbReference type="Proteomes" id="UP000245622">
    <property type="component" value="Chromosome 1"/>
</dbReference>
<feature type="transmembrane region" description="Helical" evidence="1">
    <location>
        <begin position="14"/>
        <end position="36"/>
    </location>
</feature>